<dbReference type="PANTHER" id="PTHR11592:SF78">
    <property type="entry name" value="GLUTATHIONE PEROXIDASE"/>
    <property type="match status" value="1"/>
</dbReference>
<dbReference type="GO" id="GO:0034599">
    <property type="term" value="P:cellular response to oxidative stress"/>
    <property type="evidence" value="ECO:0007669"/>
    <property type="project" value="TreeGrafter"/>
</dbReference>
<evidence type="ECO:0000313" key="7">
    <source>
        <dbReference type="Proteomes" id="UP000092583"/>
    </source>
</evidence>
<dbReference type="EMBL" id="KI669464">
    <property type="protein sequence ID" value="OCF56935.1"/>
    <property type="molecule type" value="Genomic_DNA"/>
</dbReference>
<dbReference type="PROSITE" id="PS51355">
    <property type="entry name" value="GLUTATHIONE_PEROXID_3"/>
    <property type="match status" value="1"/>
</dbReference>
<dbReference type="InterPro" id="IPR029760">
    <property type="entry name" value="GPX_CS"/>
</dbReference>
<dbReference type="Pfam" id="PF00255">
    <property type="entry name" value="GSHPx"/>
    <property type="match status" value="1"/>
</dbReference>
<dbReference type="InterPro" id="IPR000889">
    <property type="entry name" value="Glutathione_peroxidase"/>
</dbReference>
<evidence type="ECO:0000256" key="4">
    <source>
        <dbReference type="ARBA" id="ARBA00049091"/>
    </source>
</evidence>
<dbReference type="InterPro" id="IPR036249">
    <property type="entry name" value="Thioredoxin-like_sf"/>
</dbReference>
<comment type="catalytic activity">
    <reaction evidence="4">
        <text>a hydroperoxide + [thioredoxin]-dithiol = an alcohol + [thioredoxin]-disulfide + H2O</text>
        <dbReference type="Rhea" id="RHEA:62620"/>
        <dbReference type="Rhea" id="RHEA-COMP:10698"/>
        <dbReference type="Rhea" id="RHEA-COMP:10700"/>
        <dbReference type="ChEBI" id="CHEBI:15377"/>
        <dbReference type="ChEBI" id="CHEBI:29950"/>
        <dbReference type="ChEBI" id="CHEBI:30879"/>
        <dbReference type="ChEBI" id="CHEBI:35924"/>
        <dbReference type="ChEBI" id="CHEBI:50058"/>
        <dbReference type="EC" id="1.11.1.24"/>
    </reaction>
</comment>
<protein>
    <recommendedName>
        <fullName evidence="5">Glutathione peroxidase</fullName>
    </recommendedName>
</protein>
<reference evidence="7" key="2">
    <citation type="submission" date="2013-12" db="EMBL/GenBank/DDBJ databases">
        <title>Evolution of pathogenesis and genome organization in the Tremellales.</title>
        <authorList>
            <person name="Cuomo C."/>
            <person name="Litvintseva A."/>
            <person name="Heitman J."/>
            <person name="Chen Y."/>
            <person name="Sun S."/>
            <person name="Springer D."/>
            <person name="Dromer F."/>
            <person name="Young S."/>
            <person name="Zeng Q."/>
            <person name="Chapman S."/>
            <person name="Gujja S."/>
            <person name="Saif S."/>
            <person name="Birren B."/>
        </authorList>
    </citation>
    <scope>NUCLEOTIDE SEQUENCE [LARGE SCALE GENOMIC DNA]</scope>
    <source>
        <strain evidence="7">CBS 10435</strain>
    </source>
</reference>
<reference evidence="6 7" key="1">
    <citation type="submission" date="2013-07" db="EMBL/GenBank/DDBJ databases">
        <title>The Genome Sequence of Kwoniella mangroviensis CBS10435.</title>
        <authorList>
            <consortium name="The Broad Institute Genome Sequencing Platform"/>
            <person name="Cuomo C."/>
            <person name="Litvintseva A."/>
            <person name="Chen Y."/>
            <person name="Heitman J."/>
            <person name="Sun S."/>
            <person name="Springer D."/>
            <person name="Dromer F."/>
            <person name="Young S.K."/>
            <person name="Zeng Q."/>
            <person name="Gargeya S."/>
            <person name="Fitzgerald M."/>
            <person name="Abouelleil A."/>
            <person name="Alvarado L."/>
            <person name="Berlin A.M."/>
            <person name="Chapman S.B."/>
            <person name="Dewar J."/>
            <person name="Goldberg J."/>
            <person name="Griggs A."/>
            <person name="Gujja S."/>
            <person name="Hansen M."/>
            <person name="Howarth C."/>
            <person name="Imamovic A."/>
            <person name="Larimer J."/>
            <person name="McCowan C."/>
            <person name="Murphy C."/>
            <person name="Pearson M."/>
            <person name="Priest M."/>
            <person name="Roberts A."/>
            <person name="Saif S."/>
            <person name="Shea T."/>
            <person name="Sykes S."/>
            <person name="Wortman J."/>
            <person name="Nusbaum C."/>
            <person name="Birren B."/>
        </authorList>
    </citation>
    <scope>NUCLEOTIDE SEQUENCE [LARGE SCALE GENOMIC DNA]</scope>
    <source>
        <strain evidence="6 7">CBS 10435</strain>
    </source>
</reference>
<proteinExistence type="inferred from homology"/>
<evidence type="ECO:0000313" key="6">
    <source>
        <dbReference type="EMBL" id="OCF56935.1"/>
    </source>
</evidence>
<name>A0A1B9IMY8_9TREE</name>
<evidence type="ECO:0000256" key="5">
    <source>
        <dbReference type="RuleBase" id="RU000499"/>
    </source>
</evidence>
<dbReference type="Proteomes" id="UP000092583">
    <property type="component" value="Unassembled WGS sequence"/>
</dbReference>
<dbReference type="Gene3D" id="3.40.30.10">
    <property type="entry name" value="Glutaredoxin"/>
    <property type="match status" value="1"/>
</dbReference>
<evidence type="ECO:0000256" key="3">
    <source>
        <dbReference type="ARBA" id="ARBA00023002"/>
    </source>
</evidence>
<dbReference type="STRING" id="1331196.A0A1B9IMY8"/>
<dbReference type="PRINTS" id="PR01011">
    <property type="entry name" value="GLUTPROXDASE"/>
</dbReference>
<keyword evidence="2 5" id="KW-0575">Peroxidase</keyword>
<dbReference type="PROSITE" id="PS00460">
    <property type="entry name" value="GLUTATHIONE_PEROXID_1"/>
    <property type="match status" value="1"/>
</dbReference>
<dbReference type="PROSITE" id="PS00763">
    <property type="entry name" value="GLUTATHIONE_PEROXID_2"/>
    <property type="match status" value="1"/>
</dbReference>
<dbReference type="PANTHER" id="PTHR11592">
    <property type="entry name" value="GLUTATHIONE PEROXIDASE"/>
    <property type="match status" value="1"/>
</dbReference>
<keyword evidence="3 5" id="KW-0560">Oxidoreductase</keyword>
<comment type="similarity">
    <text evidence="1 5">Belongs to the glutathione peroxidase family.</text>
</comment>
<dbReference type="InterPro" id="IPR029759">
    <property type="entry name" value="GPX_AS"/>
</dbReference>
<dbReference type="SUPFAM" id="SSF52833">
    <property type="entry name" value="Thioredoxin-like"/>
    <property type="match status" value="1"/>
</dbReference>
<sequence length="161" mass="18064">MSDFYSYTVELPKSSIALSDLKDKTLLFVNVASKCGLTPQYKELQALHEKYGDKGLVIIGFPCNQFKAQEPGTDDEVLQFCQLNYGVTFPIAKKADVNGPETQPIWKYLKENSQPPVENIDWNFSKFLVKDGKITWFPARSTKVVSDNSSTQSSSSVEKPN</sequence>
<keyword evidence="7" id="KW-1185">Reference proteome</keyword>
<evidence type="ECO:0000256" key="1">
    <source>
        <dbReference type="ARBA" id="ARBA00006926"/>
    </source>
</evidence>
<evidence type="ECO:0000256" key="2">
    <source>
        <dbReference type="ARBA" id="ARBA00022559"/>
    </source>
</evidence>
<dbReference type="AlphaFoldDB" id="A0A1B9IMY8"/>
<gene>
    <name evidence="6" type="ORF">L486_05791</name>
</gene>
<dbReference type="CDD" id="cd00340">
    <property type="entry name" value="GSH_Peroxidase"/>
    <property type="match status" value="1"/>
</dbReference>
<dbReference type="GO" id="GO:0140824">
    <property type="term" value="F:thioredoxin-dependent peroxiredoxin activity"/>
    <property type="evidence" value="ECO:0007669"/>
    <property type="project" value="UniProtKB-EC"/>
</dbReference>
<organism evidence="6 7">
    <name type="scientific">Kwoniella mangroviensis CBS 10435</name>
    <dbReference type="NCBI Taxonomy" id="1331196"/>
    <lineage>
        <taxon>Eukaryota</taxon>
        <taxon>Fungi</taxon>
        <taxon>Dikarya</taxon>
        <taxon>Basidiomycota</taxon>
        <taxon>Agaricomycotina</taxon>
        <taxon>Tremellomycetes</taxon>
        <taxon>Tremellales</taxon>
        <taxon>Cryptococcaceae</taxon>
        <taxon>Kwoniella</taxon>
    </lineage>
</organism>
<accession>A0A1B9IMY8</accession>
<dbReference type="OrthoDB" id="446890at2759"/>